<dbReference type="SUPFAM" id="SSF52833">
    <property type="entry name" value="Thioredoxin-like"/>
    <property type="match status" value="1"/>
</dbReference>
<dbReference type="InterPro" id="IPR036249">
    <property type="entry name" value="Thioredoxin-like_sf"/>
</dbReference>
<keyword evidence="9" id="KW-0694">RNA-binding</keyword>
<dbReference type="InterPro" id="IPR001163">
    <property type="entry name" value="Sm_dom_euk/arc"/>
</dbReference>
<dbReference type="SUPFAM" id="SSF54236">
    <property type="entry name" value="Ubiquitin-like"/>
    <property type="match status" value="1"/>
</dbReference>
<dbReference type="GO" id="GO:0043161">
    <property type="term" value="P:proteasome-mediated ubiquitin-dependent protein catabolic process"/>
    <property type="evidence" value="ECO:0007669"/>
    <property type="project" value="TreeGrafter"/>
</dbReference>
<protein>
    <submittedName>
        <fullName evidence="16">UBX domain protein Ubx2</fullName>
        <ecNumber evidence="16">1.1.1.8</ecNumber>
    </submittedName>
</protein>
<organism evidence="16 17">
    <name type="scientific">Coemansia pectinata</name>
    <dbReference type="NCBI Taxonomy" id="1052879"/>
    <lineage>
        <taxon>Eukaryota</taxon>
        <taxon>Fungi</taxon>
        <taxon>Fungi incertae sedis</taxon>
        <taxon>Zoopagomycota</taxon>
        <taxon>Kickxellomycotina</taxon>
        <taxon>Kickxellomycetes</taxon>
        <taxon>Kickxellales</taxon>
        <taxon>Kickxellaceae</taxon>
        <taxon>Coemansia</taxon>
    </lineage>
</organism>
<dbReference type="Pfam" id="PF13899">
    <property type="entry name" value="Thioredoxin_7"/>
    <property type="match status" value="1"/>
</dbReference>
<feature type="compositionally biased region" description="Polar residues" evidence="13">
    <location>
        <begin position="342"/>
        <end position="363"/>
    </location>
</feature>
<keyword evidence="6" id="KW-0507">mRNA processing</keyword>
<feature type="region of interest" description="Disordered" evidence="13">
    <location>
        <begin position="380"/>
        <end position="436"/>
    </location>
</feature>
<keyword evidence="7" id="KW-0819">tRNA processing</keyword>
<dbReference type="SMART" id="SM00594">
    <property type="entry name" value="UAS"/>
    <property type="match status" value="1"/>
</dbReference>
<dbReference type="GO" id="GO:0008380">
    <property type="term" value="P:RNA splicing"/>
    <property type="evidence" value="ECO:0007669"/>
    <property type="project" value="UniProtKB-KW"/>
</dbReference>
<accession>A0A9W8L8W4</accession>
<evidence type="ECO:0000256" key="5">
    <source>
        <dbReference type="ARBA" id="ARBA00022552"/>
    </source>
</evidence>
<evidence type="ECO:0000256" key="8">
    <source>
        <dbReference type="ARBA" id="ARBA00022728"/>
    </source>
</evidence>
<feature type="domain" description="Sm" evidence="15">
    <location>
        <begin position="18"/>
        <end position="90"/>
    </location>
</feature>
<name>A0A9W8L8W4_9FUNG</name>
<dbReference type="CDD" id="cd02958">
    <property type="entry name" value="UAS"/>
    <property type="match status" value="1"/>
</dbReference>
<evidence type="ECO:0000259" key="14">
    <source>
        <dbReference type="PROSITE" id="PS50033"/>
    </source>
</evidence>
<feature type="region of interest" description="Disordered" evidence="13">
    <location>
        <begin position="98"/>
        <end position="121"/>
    </location>
</feature>
<evidence type="ECO:0000256" key="13">
    <source>
        <dbReference type="SAM" id="MobiDB-lite"/>
    </source>
</evidence>
<dbReference type="EC" id="1.1.1.8" evidence="16"/>
<keyword evidence="11" id="KW-0539">Nucleus</keyword>
<keyword evidence="4" id="KW-0963">Cytoplasm</keyword>
<dbReference type="GO" id="GO:0141152">
    <property type="term" value="F:glycerol-3-phosphate dehydrogenase (NAD+) activity"/>
    <property type="evidence" value="ECO:0007669"/>
    <property type="project" value="UniProtKB-EC"/>
</dbReference>
<dbReference type="GO" id="GO:0005737">
    <property type="term" value="C:cytoplasm"/>
    <property type="evidence" value="ECO:0007669"/>
    <property type="project" value="UniProtKB-SubCell"/>
</dbReference>
<evidence type="ECO:0000313" key="17">
    <source>
        <dbReference type="Proteomes" id="UP001140011"/>
    </source>
</evidence>
<dbReference type="Gene3D" id="3.40.30.10">
    <property type="entry name" value="Glutaredoxin"/>
    <property type="match status" value="1"/>
</dbReference>
<keyword evidence="8" id="KW-0747">Spliceosome</keyword>
<dbReference type="SUPFAM" id="SSF50182">
    <property type="entry name" value="Sm-like ribonucleoproteins"/>
    <property type="match status" value="1"/>
</dbReference>
<dbReference type="Gene3D" id="3.10.20.90">
    <property type="entry name" value="Phosphatidylinositol 3-kinase Catalytic Subunit, Chain A, domain 1"/>
    <property type="match status" value="1"/>
</dbReference>
<comment type="similarity">
    <text evidence="3">Belongs to the snRNP Sm proteins family. SmF/LSm6 subfamily.</text>
</comment>
<dbReference type="FunFam" id="2.30.30.100:FF:000044">
    <property type="entry name" value="Probable U6 snRNA-associated Sm-like protein LSm6"/>
    <property type="match status" value="1"/>
</dbReference>
<dbReference type="CDD" id="cd01726">
    <property type="entry name" value="LSm6"/>
    <property type="match status" value="1"/>
</dbReference>
<keyword evidence="12" id="KW-0687">Ribonucleoprotein</keyword>
<dbReference type="EMBL" id="JANBUH010000298">
    <property type="protein sequence ID" value="KAJ2752311.1"/>
    <property type="molecule type" value="Genomic_DNA"/>
</dbReference>
<dbReference type="AlphaFoldDB" id="A0A9W8L8W4"/>
<sequence length="550" mass="59422">MSEQQQSVAAAAAVAKKSPTDFLNHILGRRVFVRLNSGIDYRGVLACLDGYMNIALEQTEEYVDGELRNRYGDAFIRGNNQAISLYFANDGQALHSDTGPASSVGAAATTGGGGGGGYDEEDVRAPIAARRDVLVDDYDGGIGGAYGSIYSSGSALFRGGASRSSAATSIFNQGAGAGHVPFRDFAQEAAEIAAGESASMMSDASSRRNRLAELFKPPFDIMHSGDIDSARHEAMEDGKWVMINLQEVSDFKCQALNRDIWRQKVIKDIVRQDFVFFQVSIETAEGVKLATMYNAAEFPFVAVIHPKTGELRRLFARIDNVSDMVEDIANFLLDHPKPKKSSGGSAPRSETSSHARTSTSNRRGMTEEEELAAAIAASELESRGARSRGSGTTANPIPLGSDSEMDSDYENSDSYSEILSISSDDEADDDYGDEDEMEVDDALPAVQELAPEPEGPDAWYKLLPATEPTEPALGPTVTRIQFRFPNGQRVVRRFEKSAKVVAIFQYLKATLPEAANDAPEAQFMGKRLADSVEQTIDEAKLANASITIDI</sequence>
<keyword evidence="17" id="KW-1185">Reference proteome</keyword>
<dbReference type="GO" id="GO:0006397">
    <property type="term" value="P:mRNA processing"/>
    <property type="evidence" value="ECO:0007669"/>
    <property type="project" value="UniProtKB-KW"/>
</dbReference>
<dbReference type="InterPro" id="IPR029071">
    <property type="entry name" value="Ubiquitin-like_domsf"/>
</dbReference>
<feature type="compositionally biased region" description="Acidic residues" evidence="13">
    <location>
        <begin position="423"/>
        <end position="436"/>
    </location>
</feature>
<feature type="region of interest" description="Disordered" evidence="13">
    <location>
        <begin position="335"/>
        <end position="368"/>
    </location>
</feature>
<dbReference type="GO" id="GO:0005681">
    <property type="term" value="C:spliceosomal complex"/>
    <property type="evidence" value="ECO:0007669"/>
    <property type="project" value="UniProtKB-KW"/>
</dbReference>
<evidence type="ECO:0000256" key="2">
    <source>
        <dbReference type="ARBA" id="ARBA00004496"/>
    </source>
</evidence>
<evidence type="ECO:0000256" key="11">
    <source>
        <dbReference type="ARBA" id="ARBA00023242"/>
    </source>
</evidence>
<dbReference type="PANTHER" id="PTHR23322">
    <property type="entry name" value="FAS-ASSOCIATED PROTEIN"/>
    <property type="match status" value="1"/>
</dbReference>
<evidence type="ECO:0000256" key="1">
    <source>
        <dbReference type="ARBA" id="ARBA00004123"/>
    </source>
</evidence>
<dbReference type="InterPro" id="IPR006577">
    <property type="entry name" value="UAS"/>
</dbReference>
<evidence type="ECO:0000256" key="10">
    <source>
        <dbReference type="ARBA" id="ARBA00023187"/>
    </source>
</evidence>
<evidence type="ECO:0000259" key="15">
    <source>
        <dbReference type="PROSITE" id="PS52002"/>
    </source>
</evidence>
<dbReference type="GO" id="GO:0003723">
    <property type="term" value="F:RNA binding"/>
    <property type="evidence" value="ECO:0007669"/>
    <property type="project" value="UniProtKB-KW"/>
</dbReference>
<dbReference type="PROSITE" id="PS52002">
    <property type="entry name" value="SM"/>
    <property type="match status" value="1"/>
</dbReference>
<dbReference type="Gene3D" id="2.30.30.100">
    <property type="match status" value="1"/>
</dbReference>
<keyword evidence="5" id="KW-0698">rRNA processing</keyword>
<dbReference type="Pfam" id="PF00789">
    <property type="entry name" value="UBX"/>
    <property type="match status" value="1"/>
</dbReference>
<dbReference type="Proteomes" id="UP001140011">
    <property type="component" value="Unassembled WGS sequence"/>
</dbReference>
<evidence type="ECO:0000256" key="12">
    <source>
        <dbReference type="ARBA" id="ARBA00023274"/>
    </source>
</evidence>
<evidence type="ECO:0000256" key="3">
    <source>
        <dbReference type="ARBA" id="ARBA00007927"/>
    </source>
</evidence>
<evidence type="ECO:0000256" key="7">
    <source>
        <dbReference type="ARBA" id="ARBA00022694"/>
    </source>
</evidence>
<dbReference type="InterPro" id="IPR010920">
    <property type="entry name" value="LSM_dom_sf"/>
</dbReference>
<comment type="caution">
    <text evidence="16">The sequence shown here is derived from an EMBL/GenBank/DDBJ whole genome shotgun (WGS) entry which is preliminary data.</text>
</comment>
<gene>
    <name evidence="16" type="primary">ubx2</name>
    <name evidence="16" type="ORF">GGI19_003913</name>
</gene>
<dbReference type="Pfam" id="PF01423">
    <property type="entry name" value="LSM"/>
    <property type="match status" value="1"/>
</dbReference>
<evidence type="ECO:0000256" key="4">
    <source>
        <dbReference type="ARBA" id="ARBA00022490"/>
    </source>
</evidence>
<dbReference type="InterPro" id="IPR001012">
    <property type="entry name" value="UBX_dom"/>
</dbReference>
<evidence type="ECO:0000256" key="6">
    <source>
        <dbReference type="ARBA" id="ARBA00022664"/>
    </source>
</evidence>
<keyword evidence="10" id="KW-0508">mRNA splicing</keyword>
<comment type="subcellular location">
    <subcellularLocation>
        <location evidence="2">Cytoplasm</location>
    </subcellularLocation>
    <subcellularLocation>
        <location evidence="1">Nucleus</location>
    </subcellularLocation>
</comment>
<dbReference type="GO" id="GO:0008033">
    <property type="term" value="P:tRNA processing"/>
    <property type="evidence" value="ECO:0007669"/>
    <property type="project" value="UniProtKB-KW"/>
</dbReference>
<evidence type="ECO:0000313" key="16">
    <source>
        <dbReference type="EMBL" id="KAJ2752311.1"/>
    </source>
</evidence>
<dbReference type="PROSITE" id="PS50033">
    <property type="entry name" value="UBX"/>
    <property type="match status" value="1"/>
</dbReference>
<evidence type="ECO:0000256" key="9">
    <source>
        <dbReference type="ARBA" id="ARBA00022884"/>
    </source>
</evidence>
<reference evidence="16" key="1">
    <citation type="submission" date="2022-07" db="EMBL/GenBank/DDBJ databases">
        <title>Phylogenomic reconstructions and comparative analyses of Kickxellomycotina fungi.</title>
        <authorList>
            <person name="Reynolds N.K."/>
            <person name="Stajich J.E."/>
            <person name="Barry K."/>
            <person name="Grigoriev I.V."/>
            <person name="Crous P."/>
            <person name="Smith M.E."/>
        </authorList>
    </citation>
    <scope>NUCLEOTIDE SEQUENCE</scope>
    <source>
        <strain evidence="16">BCRC 34297</strain>
    </source>
</reference>
<feature type="compositionally biased region" description="Low complexity" evidence="13">
    <location>
        <begin position="412"/>
        <end position="422"/>
    </location>
</feature>
<dbReference type="GO" id="GO:0006364">
    <property type="term" value="P:rRNA processing"/>
    <property type="evidence" value="ECO:0007669"/>
    <property type="project" value="UniProtKB-KW"/>
</dbReference>
<dbReference type="GO" id="GO:0043130">
    <property type="term" value="F:ubiquitin binding"/>
    <property type="evidence" value="ECO:0007669"/>
    <property type="project" value="TreeGrafter"/>
</dbReference>
<proteinExistence type="inferred from homology"/>
<dbReference type="OrthoDB" id="270602at2759"/>
<feature type="domain" description="UBX" evidence="14">
    <location>
        <begin position="473"/>
        <end position="549"/>
    </location>
</feature>
<dbReference type="InterPro" id="IPR050730">
    <property type="entry name" value="UBX_domain-protein"/>
</dbReference>
<dbReference type="PANTHER" id="PTHR23322:SF6">
    <property type="entry name" value="UBX DOMAIN-CONTAINING PROTEIN 7"/>
    <property type="match status" value="1"/>
</dbReference>
<dbReference type="InterPro" id="IPR047575">
    <property type="entry name" value="Sm"/>
</dbReference>
<dbReference type="CDD" id="cd01767">
    <property type="entry name" value="UBX"/>
    <property type="match status" value="1"/>
</dbReference>
<dbReference type="SMART" id="SM00651">
    <property type="entry name" value="Sm"/>
    <property type="match status" value="1"/>
</dbReference>
<keyword evidence="16" id="KW-0560">Oxidoreductase</keyword>